<evidence type="ECO:0000256" key="7">
    <source>
        <dbReference type="SAM" id="Phobius"/>
    </source>
</evidence>
<dbReference type="SUPFAM" id="SSF82866">
    <property type="entry name" value="Multidrug efflux transporter AcrB transmembrane domain"/>
    <property type="match status" value="2"/>
</dbReference>
<feature type="transmembrane region" description="Helical" evidence="7">
    <location>
        <begin position="13"/>
        <end position="32"/>
    </location>
</feature>
<gene>
    <name evidence="9" type="ORF">HELGO_WM5231</name>
</gene>
<name>A0A6S6T7D6_9BACT</name>
<feature type="transmembrane region" description="Helical" evidence="7">
    <location>
        <begin position="344"/>
        <end position="371"/>
    </location>
</feature>
<dbReference type="PROSITE" id="PS50156">
    <property type="entry name" value="SSD"/>
    <property type="match status" value="1"/>
</dbReference>
<feature type="transmembrane region" description="Helical" evidence="7">
    <location>
        <begin position="686"/>
        <end position="706"/>
    </location>
</feature>
<dbReference type="Pfam" id="PF03176">
    <property type="entry name" value="MMPL"/>
    <property type="match status" value="2"/>
</dbReference>
<evidence type="ECO:0000259" key="8">
    <source>
        <dbReference type="PROSITE" id="PS50156"/>
    </source>
</evidence>
<proteinExistence type="inferred from homology"/>
<feature type="transmembrane region" description="Helical" evidence="7">
    <location>
        <begin position="712"/>
        <end position="733"/>
    </location>
</feature>
<feature type="transmembrane region" description="Helical" evidence="7">
    <location>
        <begin position="760"/>
        <end position="778"/>
    </location>
</feature>
<keyword evidence="4 7" id="KW-0812">Transmembrane</keyword>
<evidence type="ECO:0000313" key="9">
    <source>
        <dbReference type="EMBL" id="CAA6810776.1"/>
    </source>
</evidence>
<reference evidence="9" key="1">
    <citation type="submission" date="2020-01" db="EMBL/GenBank/DDBJ databases">
        <authorList>
            <person name="Meier V. D."/>
            <person name="Meier V D."/>
        </authorList>
    </citation>
    <scope>NUCLEOTIDE SEQUENCE</scope>
    <source>
        <strain evidence="9">HLG_WM_MAG_06</strain>
    </source>
</reference>
<feature type="transmembrane region" description="Helical" evidence="7">
    <location>
        <begin position="253"/>
        <end position="272"/>
    </location>
</feature>
<dbReference type="AlphaFoldDB" id="A0A6S6T7D6"/>
<feature type="transmembrane region" description="Helical" evidence="7">
    <location>
        <begin position="383"/>
        <end position="407"/>
    </location>
</feature>
<feature type="transmembrane region" description="Helical" evidence="7">
    <location>
        <begin position="440"/>
        <end position="460"/>
    </location>
</feature>
<evidence type="ECO:0000256" key="4">
    <source>
        <dbReference type="ARBA" id="ARBA00022692"/>
    </source>
</evidence>
<dbReference type="GO" id="GO:0005886">
    <property type="term" value="C:plasma membrane"/>
    <property type="evidence" value="ECO:0007669"/>
    <property type="project" value="UniProtKB-SubCell"/>
</dbReference>
<evidence type="ECO:0000256" key="1">
    <source>
        <dbReference type="ARBA" id="ARBA00004651"/>
    </source>
</evidence>
<dbReference type="InterPro" id="IPR050545">
    <property type="entry name" value="Mycobact_MmpL"/>
</dbReference>
<feature type="transmembrane region" description="Helical" evidence="7">
    <location>
        <begin position="279"/>
        <end position="299"/>
    </location>
</feature>
<keyword evidence="5 7" id="KW-1133">Transmembrane helix</keyword>
<dbReference type="PANTHER" id="PTHR33406:SF6">
    <property type="entry name" value="MEMBRANE PROTEIN YDGH-RELATED"/>
    <property type="match status" value="1"/>
</dbReference>
<feature type="transmembrane region" description="Helical" evidence="7">
    <location>
        <begin position="784"/>
        <end position="810"/>
    </location>
</feature>
<dbReference type="InterPro" id="IPR004869">
    <property type="entry name" value="MMPL_dom"/>
</dbReference>
<feature type="domain" description="SSD" evidence="8">
    <location>
        <begin position="684"/>
        <end position="811"/>
    </location>
</feature>
<feature type="transmembrane region" description="Helical" evidence="7">
    <location>
        <begin position="311"/>
        <end position="332"/>
    </location>
</feature>
<protein>
    <recommendedName>
        <fullName evidence="8">SSD domain-containing protein</fullName>
    </recommendedName>
</protein>
<dbReference type="EMBL" id="CACVAP010000061">
    <property type="protein sequence ID" value="CAA6810776.1"/>
    <property type="molecule type" value="Genomic_DNA"/>
</dbReference>
<dbReference type="InterPro" id="IPR000731">
    <property type="entry name" value="SSD"/>
</dbReference>
<comment type="subcellular location">
    <subcellularLocation>
        <location evidence="1">Cell membrane</location>
        <topology evidence="1">Multi-pass membrane protein</topology>
    </subcellularLocation>
</comment>
<evidence type="ECO:0000256" key="2">
    <source>
        <dbReference type="ARBA" id="ARBA00010157"/>
    </source>
</evidence>
<dbReference type="PANTHER" id="PTHR33406">
    <property type="entry name" value="MEMBRANE PROTEIN MJ1562-RELATED"/>
    <property type="match status" value="1"/>
</dbReference>
<keyword evidence="6 7" id="KW-0472">Membrane</keyword>
<comment type="similarity">
    <text evidence="2">Belongs to the resistance-nodulation-cell division (RND) (TC 2.A.6) family. MmpL subfamily.</text>
</comment>
<organism evidence="9">
    <name type="scientific">uncultured Sulfurovum sp</name>
    <dbReference type="NCBI Taxonomy" id="269237"/>
    <lineage>
        <taxon>Bacteria</taxon>
        <taxon>Pseudomonadati</taxon>
        <taxon>Campylobacterota</taxon>
        <taxon>Epsilonproteobacteria</taxon>
        <taxon>Campylobacterales</taxon>
        <taxon>Sulfurovaceae</taxon>
        <taxon>Sulfurovum</taxon>
        <taxon>environmental samples</taxon>
    </lineage>
</organism>
<sequence length="825" mass="93211">MLKNLYQNFILKYPIRVLSLLLIAILSFGYYATKLEIDASSETLLLEDDVDLKFSREMSKRFQGENFLIITYSPNGDMFSNESKEEIQHLNEALEKLPLVKSVDSILTVPLLLSPPKAIKDLVDDVKTFGNSDVDSELVKNEFSINPLYKGNIVSEDFKTSAIIVNLHKDQKYSVLLEKRNALSTAKTDVQKQELQNVSKEFKTHRDEQRLIEQENIENIRAIIAQYQQNSTLFLGGVNMIANDLVVFVKNDLLIYGSTLVLILIVVLWTVFRTLRWVLLPIFISILSVISVSSALGFFAWEITVISSNFIALQLIITISIVLHLIVHYNELLSKYPKASNHRIILATILAKGTPTFFAIITTIAGFSSLMISHIKPIINLGWMMSTGIALSLLIAFIVFPTVMVMLPKLKIKPKKQSKKEHFSFTQACSDIVKKDKRSIFLVTAATLVFSLTGASMLIVENSFINYFKQSTEIYKGMKVIDEDLGGTTPLDVILTFKDIDSIATDNEEVDEFEDEFNEDANSEQYWFTKEKMDKILEVHNYLETLHEIGDVQSLASILKIGKQLNNNKELDGLSLGLLYTHLPEKYKKLILSPYISIPHNQVRFATRIVDSNDELRRKQLLQKIERDLSNIVHPKTAEFKLSNLMVLYNNMLQSLFDSQIATLGFVLLIIAFMFLVLFRSLKVALIAIAVNIIPIGIIFGFMGWFGIPLDIMTITIAAIAVGIGVDDTIHYLHRFKDEFAKTGNYMKAVERSSNSIGNAMQYTSVTIMLGFSILVLSNLIPTIYFGLLTMLVMFAALIADLILLPKLLVIFKPFKKASKDAPQE</sequence>
<accession>A0A6S6T7D6</accession>
<feature type="transmembrane region" description="Helical" evidence="7">
    <location>
        <begin position="661"/>
        <end position="679"/>
    </location>
</feature>
<keyword evidence="3" id="KW-1003">Cell membrane</keyword>
<evidence type="ECO:0000256" key="5">
    <source>
        <dbReference type="ARBA" id="ARBA00022989"/>
    </source>
</evidence>
<evidence type="ECO:0000256" key="3">
    <source>
        <dbReference type="ARBA" id="ARBA00022475"/>
    </source>
</evidence>
<evidence type="ECO:0000256" key="6">
    <source>
        <dbReference type="ARBA" id="ARBA00023136"/>
    </source>
</evidence>
<dbReference type="Gene3D" id="1.20.1640.10">
    <property type="entry name" value="Multidrug efflux transporter AcrB transmembrane domain"/>
    <property type="match status" value="2"/>
</dbReference>